<keyword evidence="4 6" id="KW-0143">Chaperone</keyword>
<comment type="subcellular location">
    <subcellularLocation>
        <location evidence="6">Cytoplasm</location>
    </subcellularLocation>
</comment>
<name>A0A1T4NAJ0_9FIRM</name>
<dbReference type="EMBL" id="FUXM01000006">
    <property type="protein sequence ID" value="SJZ76116.1"/>
    <property type="molecule type" value="Genomic_DNA"/>
</dbReference>
<dbReference type="PANTHER" id="PTHR30111:SF1">
    <property type="entry name" value="33 KDA CHAPERONIN"/>
    <property type="match status" value="1"/>
</dbReference>
<dbReference type="CDD" id="cd00498">
    <property type="entry name" value="Hsp33"/>
    <property type="match status" value="1"/>
</dbReference>
<keyword evidence="2 6" id="KW-0862">Zinc</keyword>
<accession>A0A1T4NAJ0</accession>
<dbReference type="GO" id="GO:0042026">
    <property type="term" value="P:protein refolding"/>
    <property type="evidence" value="ECO:0007669"/>
    <property type="project" value="TreeGrafter"/>
</dbReference>
<dbReference type="InterPro" id="IPR000397">
    <property type="entry name" value="Heat_shock_Hsp33"/>
</dbReference>
<dbReference type="SUPFAM" id="SSF118352">
    <property type="entry name" value="HSP33 redox switch-like"/>
    <property type="match status" value="1"/>
</dbReference>
<proteinExistence type="inferred from homology"/>
<keyword evidence="5 6" id="KW-0676">Redox-active center</keyword>
<reference evidence="8" key="1">
    <citation type="submission" date="2017-02" db="EMBL/GenBank/DDBJ databases">
        <authorList>
            <person name="Varghese N."/>
            <person name="Submissions S."/>
        </authorList>
    </citation>
    <scope>NUCLEOTIDE SEQUENCE [LARGE SCALE GENOMIC DNA]</scope>
    <source>
        <strain evidence="8">DSM 16521</strain>
    </source>
</reference>
<dbReference type="GO" id="GO:0005737">
    <property type="term" value="C:cytoplasm"/>
    <property type="evidence" value="ECO:0007669"/>
    <property type="project" value="UniProtKB-SubCell"/>
</dbReference>
<evidence type="ECO:0000256" key="4">
    <source>
        <dbReference type="ARBA" id="ARBA00023186"/>
    </source>
</evidence>
<comment type="function">
    <text evidence="6">Redox regulated molecular chaperone. Protects both thermally unfolding and oxidatively damaged proteins from irreversible aggregation. Plays an important role in the bacterial defense system toward oxidative stress.</text>
</comment>
<comment type="PTM">
    <text evidence="6">Under oxidizing conditions two disulfide bonds are formed involving the reactive cysteines. Under reducing conditions zinc is bound to the reactive cysteines and the protein is inactive.</text>
</comment>
<keyword evidence="8" id="KW-1185">Reference proteome</keyword>
<dbReference type="SUPFAM" id="SSF64397">
    <property type="entry name" value="Hsp33 domain"/>
    <property type="match status" value="1"/>
</dbReference>
<organism evidence="7 8">
    <name type="scientific">Carboxydocella sporoproducens DSM 16521</name>
    <dbReference type="NCBI Taxonomy" id="1121270"/>
    <lineage>
        <taxon>Bacteria</taxon>
        <taxon>Bacillati</taxon>
        <taxon>Bacillota</taxon>
        <taxon>Clostridia</taxon>
        <taxon>Eubacteriales</taxon>
        <taxon>Clostridiales Family XVI. Incertae Sedis</taxon>
        <taxon>Carboxydocella</taxon>
    </lineage>
</organism>
<dbReference type="RefSeq" id="WP_078664954.1">
    <property type="nucleotide sequence ID" value="NZ_FUXM01000006.1"/>
</dbReference>
<dbReference type="OrthoDB" id="9776534at2"/>
<evidence type="ECO:0000256" key="2">
    <source>
        <dbReference type="ARBA" id="ARBA00022833"/>
    </source>
</evidence>
<comment type="similarity">
    <text evidence="6">Belongs to the HSP33 family.</text>
</comment>
<keyword evidence="1 6" id="KW-0963">Cytoplasm</keyword>
<evidence type="ECO:0000256" key="1">
    <source>
        <dbReference type="ARBA" id="ARBA00022490"/>
    </source>
</evidence>
<dbReference type="GO" id="GO:0044183">
    <property type="term" value="F:protein folding chaperone"/>
    <property type="evidence" value="ECO:0007669"/>
    <property type="project" value="TreeGrafter"/>
</dbReference>
<feature type="disulfide bond" description="Redox-active" evidence="6">
    <location>
        <begin position="236"/>
        <end position="238"/>
    </location>
</feature>
<evidence type="ECO:0000313" key="7">
    <source>
        <dbReference type="EMBL" id="SJZ76116.1"/>
    </source>
</evidence>
<dbReference type="HAMAP" id="MF_00117">
    <property type="entry name" value="HslO"/>
    <property type="match status" value="1"/>
</dbReference>
<protein>
    <recommendedName>
        <fullName evidence="6">33 kDa chaperonin</fullName>
    </recommendedName>
    <alternativeName>
        <fullName evidence="6">Heat shock protein 33 homolog</fullName>
        <shortName evidence="6">HSP33</shortName>
    </alternativeName>
</protein>
<dbReference type="GO" id="GO:0051082">
    <property type="term" value="F:unfolded protein binding"/>
    <property type="evidence" value="ECO:0007669"/>
    <property type="project" value="UniProtKB-UniRule"/>
</dbReference>
<dbReference type="PANTHER" id="PTHR30111">
    <property type="entry name" value="33 KDA CHAPERONIN"/>
    <property type="match status" value="1"/>
</dbReference>
<dbReference type="PIRSF" id="PIRSF005261">
    <property type="entry name" value="Heat_shock_Hsp33"/>
    <property type="match status" value="1"/>
</dbReference>
<dbReference type="NCBIfam" id="NF001033">
    <property type="entry name" value="PRK00114.1"/>
    <property type="match status" value="1"/>
</dbReference>
<dbReference type="Pfam" id="PF01430">
    <property type="entry name" value="HSP33"/>
    <property type="match status" value="1"/>
</dbReference>
<dbReference type="Proteomes" id="UP000189933">
    <property type="component" value="Unassembled WGS sequence"/>
</dbReference>
<evidence type="ECO:0000256" key="6">
    <source>
        <dbReference type="HAMAP-Rule" id="MF_00117"/>
    </source>
</evidence>
<dbReference type="AlphaFoldDB" id="A0A1T4NAJ0"/>
<evidence type="ECO:0000313" key="8">
    <source>
        <dbReference type="Proteomes" id="UP000189933"/>
    </source>
</evidence>
<gene>
    <name evidence="6" type="primary">hslO</name>
    <name evidence="7" type="ORF">SAMN02745885_00855</name>
</gene>
<dbReference type="Gene3D" id="3.55.30.10">
    <property type="entry name" value="Hsp33 domain"/>
    <property type="match status" value="1"/>
</dbReference>
<dbReference type="InterPro" id="IPR016154">
    <property type="entry name" value="Heat_shock_Hsp33_C"/>
</dbReference>
<sequence>MQNELIRGIAAGGQIRALALTATRAVEEARQRHDTWPTATAALGRCLMAVALLGATLKNEETVTLRIFGDGPIGGIITQADAEGNLRGYVQEPHVDLPPKGPGKLDVGRAVGQGQLYFTRDLGLKEPYTGTSPLVSGEIAEDLTHYFAKSEQIPSVVALGVLVAPEGHVQAAGGFLLQLMPGATEEVINALEANLAQLPPVSSQVAEGARAEDLLQQALQGFDFQILERKEVRFACRCSRERMSGILLALGWKELAEMAAEGGAELRCHFCNEKYHFSKAELEQLMFELNKREEK</sequence>
<evidence type="ECO:0000256" key="5">
    <source>
        <dbReference type="ARBA" id="ARBA00023284"/>
    </source>
</evidence>
<keyword evidence="3 6" id="KW-1015">Disulfide bond</keyword>
<dbReference type="Gene3D" id="3.90.1280.10">
    <property type="entry name" value="HSP33 redox switch-like"/>
    <property type="match status" value="1"/>
</dbReference>
<dbReference type="InterPro" id="IPR016153">
    <property type="entry name" value="Heat_shock_Hsp33_N"/>
</dbReference>
<feature type="disulfide bond" description="Redox-active" evidence="6">
    <location>
        <begin position="268"/>
        <end position="271"/>
    </location>
</feature>
<evidence type="ECO:0000256" key="3">
    <source>
        <dbReference type="ARBA" id="ARBA00023157"/>
    </source>
</evidence>